<feature type="domain" description="TPM" evidence="1">
    <location>
        <begin position="34"/>
        <end position="158"/>
    </location>
</feature>
<reference evidence="3" key="1">
    <citation type="journal article" date="2019" name="Int. J. Syst. Evol. Microbiol.">
        <title>The Global Catalogue of Microorganisms (GCM) 10K type strain sequencing project: providing services to taxonomists for standard genome sequencing and annotation.</title>
        <authorList>
            <consortium name="The Broad Institute Genomics Platform"/>
            <consortium name="The Broad Institute Genome Sequencing Center for Infectious Disease"/>
            <person name="Wu L."/>
            <person name="Ma J."/>
        </authorList>
    </citation>
    <scope>NUCLEOTIDE SEQUENCE [LARGE SCALE GENOMIC DNA]</scope>
    <source>
        <strain evidence="3">JCM 18198</strain>
    </source>
</reference>
<evidence type="ECO:0000313" key="3">
    <source>
        <dbReference type="Proteomes" id="UP001500141"/>
    </source>
</evidence>
<dbReference type="PANTHER" id="PTHR30373">
    <property type="entry name" value="UPF0603 PROTEIN YGCG"/>
    <property type="match status" value="1"/>
</dbReference>
<keyword evidence="3" id="KW-1185">Reference proteome</keyword>
<accession>A0ABP8ZV95</accession>
<dbReference type="Gene3D" id="3.10.310.50">
    <property type="match status" value="1"/>
</dbReference>
<name>A0ABP8ZV95_9FLAO</name>
<dbReference type="PANTHER" id="PTHR30373:SF2">
    <property type="entry name" value="UPF0603 PROTEIN YGCG"/>
    <property type="match status" value="1"/>
</dbReference>
<comment type="caution">
    <text evidence="2">The sequence shown here is derived from an EMBL/GenBank/DDBJ whole genome shotgun (WGS) entry which is preliminary data.</text>
</comment>
<organism evidence="2 3">
    <name type="scientific">Flavobacterium hankyongi</name>
    <dbReference type="NCBI Taxonomy" id="1176532"/>
    <lineage>
        <taxon>Bacteria</taxon>
        <taxon>Pseudomonadati</taxon>
        <taxon>Bacteroidota</taxon>
        <taxon>Flavobacteriia</taxon>
        <taxon>Flavobacteriales</taxon>
        <taxon>Flavobacteriaceae</taxon>
        <taxon>Flavobacterium</taxon>
    </lineage>
</organism>
<dbReference type="Pfam" id="PF04536">
    <property type="entry name" value="TPM_phosphatase"/>
    <property type="match status" value="1"/>
</dbReference>
<dbReference type="RefSeq" id="WP_264543527.1">
    <property type="nucleotide sequence ID" value="NZ_BAABIP010000011.1"/>
</dbReference>
<evidence type="ECO:0000259" key="1">
    <source>
        <dbReference type="Pfam" id="PF04536"/>
    </source>
</evidence>
<proteinExistence type="predicted"/>
<sequence length="162" mass="18729">MKYIQVFTVFLLILLNNCNSFSQEKEFPKQIGYVNDFQNIFNEDEKNDLENIISDYEKKSSNEIVIISIDFDGSQEEFKTYTLNLSNHWAVGKQNKDNGLTISISSKEKLIRINTGTQTQNILTDSICNNILQQTIIPEFKKGSYYNGVKKGIENLIKVWKN</sequence>
<gene>
    <name evidence="2" type="ORF">GCM10023230_14410</name>
</gene>
<dbReference type="Proteomes" id="UP001500141">
    <property type="component" value="Unassembled WGS sequence"/>
</dbReference>
<protein>
    <recommendedName>
        <fullName evidence="1">TPM domain-containing protein</fullName>
    </recommendedName>
</protein>
<dbReference type="EMBL" id="BAABIP010000011">
    <property type="protein sequence ID" value="GAA4765875.1"/>
    <property type="molecule type" value="Genomic_DNA"/>
</dbReference>
<dbReference type="InterPro" id="IPR007621">
    <property type="entry name" value="TPM_dom"/>
</dbReference>
<evidence type="ECO:0000313" key="2">
    <source>
        <dbReference type="EMBL" id="GAA4765875.1"/>
    </source>
</evidence>